<dbReference type="Gene3D" id="3.30.565.10">
    <property type="entry name" value="Histidine kinase-like ATPase, C-terminal domain"/>
    <property type="match status" value="1"/>
</dbReference>
<organism evidence="2 3">
    <name type="scientific">Sedimentibacter hydroxybenzoicus DSM 7310</name>
    <dbReference type="NCBI Taxonomy" id="1123245"/>
    <lineage>
        <taxon>Bacteria</taxon>
        <taxon>Bacillati</taxon>
        <taxon>Bacillota</taxon>
        <taxon>Tissierellia</taxon>
        <taxon>Sedimentibacter</taxon>
    </lineage>
</organism>
<keyword evidence="3" id="KW-1185">Reference proteome</keyword>
<protein>
    <submittedName>
        <fullName evidence="2">ATP-binding protein</fullName>
    </submittedName>
</protein>
<dbReference type="SUPFAM" id="SSF55874">
    <property type="entry name" value="ATPase domain of HSP90 chaperone/DNA topoisomerase II/histidine kinase"/>
    <property type="match status" value="1"/>
</dbReference>
<sequence>MDYKVERYLKSDINNAKITVEEILDSIKNIVSENTFFNTKLILNELIINSILHGNQKDKSKQVFINLLIDKSCIIIEVADEGLGICYKKKAYGDYDFCESGRGLMLVEGLSDKFEVCGNRVKCVQYIK</sequence>
<name>A0A974BKI5_SEDHY</name>
<dbReference type="GO" id="GO:0005524">
    <property type="term" value="F:ATP binding"/>
    <property type="evidence" value="ECO:0007669"/>
    <property type="project" value="UniProtKB-KW"/>
</dbReference>
<dbReference type="Pfam" id="PF13581">
    <property type="entry name" value="HATPase_c_2"/>
    <property type="match status" value="1"/>
</dbReference>
<dbReference type="AlphaFoldDB" id="A0A974BKI5"/>
<comment type="caution">
    <text evidence="2">The sequence shown here is derived from an EMBL/GenBank/DDBJ whole genome shotgun (WGS) entry which is preliminary data.</text>
</comment>
<evidence type="ECO:0000313" key="3">
    <source>
        <dbReference type="Proteomes" id="UP000611629"/>
    </source>
</evidence>
<dbReference type="CDD" id="cd16936">
    <property type="entry name" value="HATPase_RsbW-like"/>
    <property type="match status" value="1"/>
</dbReference>
<dbReference type="RefSeq" id="WP_179238124.1">
    <property type="nucleotide sequence ID" value="NZ_JACBNQ010000009.1"/>
</dbReference>
<dbReference type="Proteomes" id="UP000611629">
    <property type="component" value="Unassembled WGS sequence"/>
</dbReference>
<dbReference type="InterPro" id="IPR036890">
    <property type="entry name" value="HATPase_C_sf"/>
</dbReference>
<proteinExistence type="predicted"/>
<keyword evidence="2" id="KW-0547">Nucleotide-binding</keyword>
<reference evidence="2" key="1">
    <citation type="submission" date="2020-07" db="EMBL/GenBank/DDBJ databases">
        <title>Genomic analysis of a strain of Sedimentibacter Hydroxybenzoicus DSM7310.</title>
        <authorList>
            <person name="Ma S."/>
        </authorList>
    </citation>
    <scope>NUCLEOTIDE SEQUENCE</scope>
    <source>
        <strain evidence="2">DSM 7310</strain>
    </source>
</reference>
<evidence type="ECO:0000259" key="1">
    <source>
        <dbReference type="Pfam" id="PF13581"/>
    </source>
</evidence>
<dbReference type="EMBL" id="JACBNQ010000009">
    <property type="protein sequence ID" value="NYB74432.1"/>
    <property type="molecule type" value="Genomic_DNA"/>
</dbReference>
<gene>
    <name evidence="2" type="ORF">HZF24_09825</name>
</gene>
<feature type="domain" description="Histidine kinase/HSP90-like ATPase" evidence="1">
    <location>
        <begin position="30"/>
        <end position="124"/>
    </location>
</feature>
<evidence type="ECO:0000313" key="2">
    <source>
        <dbReference type="EMBL" id="NYB74432.1"/>
    </source>
</evidence>
<dbReference type="InterPro" id="IPR003594">
    <property type="entry name" value="HATPase_dom"/>
</dbReference>
<accession>A0A974BKI5</accession>
<keyword evidence="2" id="KW-0067">ATP-binding</keyword>